<gene>
    <name evidence="2" type="ORF">LITE_LOCUS12254</name>
</gene>
<dbReference type="Proteomes" id="UP001154282">
    <property type="component" value="Unassembled WGS sequence"/>
</dbReference>
<dbReference type="EMBL" id="CAMGYJ010000004">
    <property type="protein sequence ID" value="CAI0403918.1"/>
    <property type="molecule type" value="Genomic_DNA"/>
</dbReference>
<comment type="caution">
    <text evidence="2">The sequence shown here is derived from an EMBL/GenBank/DDBJ whole genome shotgun (WGS) entry which is preliminary data.</text>
</comment>
<feature type="transmembrane region" description="Helical" evidence="1">
    <location>
        <begin position="30"/>
        <end position="49"/>
    </location>
</feature>
<keyword evidence="1" id="KW-1133">Transmembrane helix</keyword>
<keyword evidence="1" id="KW-0812">Transmembrane</keyword>
<feature type="non-terminal residue" evidence="2">
    <location>
        <position position="66"/>
    </location>
</feature>
<accession>A0AAV0J4T1</accession>
<name>A0AAV0J4T1_9ROSI</name>
<protein>
    <submittedName>
        <fullName evidence="2">Uncharacterized protein</fullName>
    </submittedName>
</protein>
<proteinExistence type="predicted"/>
<dbReference type="AlphaFoldDB" id="A0AAV0J4T1"/>
<organism evidence="2 3">
    <name type="scientific">Linum tenue</name>
    <dbReference type="NCBI Taxonomy" id="586396"/>
    <lineage>
        <taxon>Eukaryota</taxon>
        <taxon>Viridiplantae</taxon>
        <taxon>Streptophyta</taxon>
        <taxon>Embryophyta</taxon>
        <taxon>Tracheophyta</taxon>
        <taxon>Spermatophyta</taxon>
        <taxon>Magnoliopsida</taxon>
        <taxon>eudicotyledons</taxon>
        <taxon>Gunneridae</taxon>
        <taxon>Pentapetalae</taxon>
        <taxon>rosids</taxon>
        <taxon>fabids</taxon>
        <taxon>Malpighiales</taxon>
        <taxon>Linaceae</taxon>
        <taxon>Linum</taxon>
    </lineage>
</organism>
<keyword evidence="3" id="KW-1185">Reference proteome</keyword>
<keyword evidence="1" id="KW-0472">Membrane</keyword>
<reference evidence="2" key="1">
    <citation type="submission" date="2022-08" db="EMBL/GenBank/DDBJ databases">
        <authorList>
            <person name="Gutierrez-Valencia J."/>
        </authorList>
    </citation>
    <scope>NUCLEOTIDE SEQUENCE</scope>
</reference>
<evidence type="ECO:0000313" key="2">
    <source>
        <dbReference type="EMBL" id="CAI0403918.1"/>
    </source>
</evidence>
<sequence>MSLFSTRVVMANLSPQTERSSSRLKSLDPFQISLLFLSPTFLFPISIWLTRKLCITEFPLSLYHSK</sequence>
<evidence type="ECO:0000313" key="3">
    <source>
        <dbReference type="Proteomes" id="UP001154282"/>
    </source>
</evidence>
<evidence type="ECO:0000256" key="1">
    <source>
        <dbReference type="SAM" id="Phobius"/>
    </source>
</evidence>